<sequence>MSAPNALYDNILARLSAEYHWTEQNESAVLEPFTFVTSNPGKDMRGRLIEAFNLWLNVPQDKIVVIARIVNMLHAASLMVDDIEDDSQLRRGRPVAHKVYGVPQTINTANYVYFLAFQELFTLGRSLPTSEDRDPHAIVNAELLSLHRGQGLEILWRDSLTCPSEEEYIDMVNNKTGGLLRIGIKLMMACSTTNSNIDYVPLVNLIGVYFQIRDDLMNLQSAEYTTNKGFAEDLTEGKFSFPVVHSIHADTSNRQVLNVLQKRPTTPTLKTYTIWYMKNRTKSFEYTCDVLDKLHEQALGEIRRLGGNKDLERLMESFVVDREAILGNGDGM</sequence>
<dbReference type="OrthoDB" id="6921389at2759"/>
<dbReference type="CDD" id="cd00685">
    <property type="entry name" value="Trans_IPPS_HT"/>
    <property type="match status" value="1"/>
</dbReference>
<evidence type="ECO:0000256" key="6">
    <source>
        <dbReference type="ARBA" id="ARBA00032380"/>
    </source>
</evidence>
<dbReference type="PANTHER" id="PTHR12001:SF44">
    <property type="entry name" value="GERANYLGERANYL PYROPHOSPHATE SYNTHASE"/>
    <property type="match status" value="1"/>
</dbReference>
<evidence type="ECO:0000256" key="9">
    <source>
        <dbReference type="ARBA" id="ARBA00032873"/>
    </source>
</evidence>
<dbReference type="GO" id="GO:0004659">
    <property type="term" value="F:prenyltransferase activity"/>
    <property type="evidence" value="ECO:0007669"/>
    <property type="project" value="InterPro"/>
</dbReference>
<dbReference type="AlphaFoldDB" id="A0A6A4H0N0"/>
<proteinExistence type="inferred from homology"/>
<keyword evidence="13" id="KW-1185">Reference proteome</keyword>
<dbReference type="GO" id="GO:0008299">
    <property type="term" value="P:isoprenoid biosynthetic process"/>
    <property type="evidence" value="ECO:0007669"/>
    <property type="project" value="InterPro"/>
</dbReference>
<dbReference type="InterPro" id="IPR008949">
    <property type="entry name" value="Isoprenoid_synthase_dom_sf"/>
</dbReference>
<evidence type="ECO:0000313" key="12">
    <source>
        <dbReference type="EMBL" id="KAE9390757.1"/>
    </source>
</evidence>
<evidence type="ECO:0000256" key="7">
    <source>
        <dbReference type="ARBA" id="ARBA00032424"/>
    </source>
</evidence>
<evidence type="ECO:0000256" key="2">
    <source>
        <dbReference type="ARBA" id="ARBA00006706"/>
    </source>
</evidence>
<name>A0A6A4H0N0_9AGAR</name>
<accession>A0A6A4H0N0</accession>
<evidence type="ECO:0000256" key="8">
    <source>
        <dbReference type="ARBA" id="ARBA00032448"/>
    </source>
</evidence>
<comment type="similarity">
    <text evidence="2 11">Belongs to the FPP/GGPP synthase family.</text>
</comment>
<keyword evidence="11" id="KW-0808">Transferase</keyword>
<dbReference type="PROSITE" id="PS00444">
    <property type="entry name" value="POLYPRENYL_SYNTHASE_2"/>
    <property type="match status" value="1"/>
</dbReference>
<comment type="cofactor">
    <cofactor evidence="1">
        <name>Mg(2+)</name>
        <dbReference type="ChEBI" id="CHEBI:18420"/>
    </cofactor>
</comment>
<dbReference type="EMBL" id="ML769647">
    <property type="protein sequence ID" value="KAE9390757.1"/>
    <property type="molecule type" value="Genomic_DNA"/>
</dbReference>
<protein>
    <recommendedName>
        <fullName evidence="9">(2E,6E)-farnesyl diphosphate synthase</fullName>
    </recommendedName>
    <alternativeName>
        <fullName evidence="8">Dimethylallyltranstransferase</fullName>
    </alternativeName>
    <alternativeName>
        <fullName evidence="7">Farnesyl diphosphate synthase</fullName>
    </alternativeName>
    <alternativeName>
        <fullName evidence="5">Farnesyltranstransferase</fullName>
    </alternativeName>
    <alternativeName>
        <fullName evidence="10">Geranylgeranyl diphosphate synthase</fullName>
    </alternativeName>
    <alternativeName>
        <fullName evidence="6">Geranyltranstransferase</fullName>
    </alternativeName>
</protein>
<dbReference type="Gene3D" id="1.10.600.10">
    <property type="entry name" value="Farnesyl Diphosphate Synthase"/>
    <property type="match status" value="1"/>
</dbReference>
<gene>
    <name evidence="12" type="ORF">BT96DRAFT_832993</name>
</gene>
<dbReference type="Proteomes" id="UP000799118">
    <property type="component" value="Unassembled WGS sequence"/>
</dbReference>
<dbReference type="SUPFAM" id="SSF48576">
    <property type="entry name" value="Terpenoid synthases"/>
    <property type="match status" value="1"/>
</dbReference>
<evidence type="ECO:0000313" key="13">
    <source>
        <dbReference type="Proteomes" id="UP000799118"/>
    </source>
</evidence>
<evidence type="ECO:0000256" key="1">
    <source>
        <dbReference type="ARBA" id="ARBA00001946"/>
    </source>
</evidence>
<reference evidence="12" key="1">
    <citation type="journal article" date="2019" name="Environ. Microbiol.">
        <title>Fungal ecological strategies reflected in gene transcription - a case study of two litter decomposers.</title>
        <authorList>
            <person name="Barbi F."/>
            <person name="Kohler A."/>
            <person name="Barry K."/>
            <person name="Baskaran P."/>
            <person name="Daum C."/>
            <person name="Fauchery L."/>
            <person name="Ihrmark K."/>
            <person name="Kuo A."/>
            <person name="LaButti K."/>
            <person name="Lipzen A."/>
            <person name="Morin E."/>
            <person name="Grigoriev I.V."/>
            <person name="Henrissat B."/>
            <person name="Lindahl B."/>
            <person name="Martin F."/>
        </authorList>
    </citation>
    <scope>NUCLEOTIDE SEQUENCE</scope>
    <source>
        <strain evidence="12">JB14</strain>
    </source>
</reference>
<evidence type="ECO:0000256" key="10">
    <source>
        <dbReference type="ARBA" id="ARBA00033096"/>
    </source>
</evidence>
<dbReference type="PANTHER" id="PTHR12001">
    <property type="entry name" value="GERANYLGERANYL PYROPHOSPHATE SYNTHASE"/>
    <property type="match status" value="1"/>
</dbReference>
<evidence type="ECO:0000256" key="3">
    <source>
        <dbReference type="ARBA" id="ARBA00022723"/>
    </source>
</evidence>
<keyword evidence="4" id="KW-0460">Magnesium</keyword>
<evidence type="ECO:0000256" key="5">
    <source>
        <dbReference type="ARBA" id="ARBA00032052"/>
    </source>
</evidence>
<evidence type="ECO:0000256" key="11">
    <source>
        <dbReference type="RuleBase" id="RU004466"/>
    </source>
</evidence>
<organism evidence="12 13">
    <name type="scientific">Gymnopus androsaceus JB14</name>
    <dbReference type="NCBI Taxonomy" id="1447944"/>
    <lineage>
        <taxon>Eukaryota</taxon>
        <taxon>Fungi</taxon>
        <taxon>Dikarya</taxon>
        <taxon>Basidiomycota</taxon>
        <taxon>Agaricomycotina</taxon>
        <taxon>Agaricomycetes</taxon>
        <taxon>Agaricomycetidae</taxon>
        <taxon>Agaricales</taxon>
        <taxon>Marasmiineae</taxon>
        <taxon>Omphalotaceae</taxon>
        <taxon>Gymnopus</taxon>
    </lineage>
</organism>
<evidence type="ECO:0000256" key="4">
    <source>
        <dbReference type="ARBA" id="ARBA00022842"/>
    </source>
</evidence>
<keyword evidence="3" id="KW-0479">Metal-binding</keyword>
<dbReference type="PROSITE" id="PS00723">
    <property type="entry name" value="POLYPRENYL_SYNTHASE_1"/>
    <property type="match status" value="1"/>
</dbReference>
<dbReference type="InterPro" id="IPR033749">
    <property type="entry name" value="Polyprenyl_synt_CS"/>
</dbReference>
<dbReference type="SFLD" id="SFLDS00005">
    <property type="entry name" value="Isoprenoid_Synthase_Type_I"/>
    <property type="match status" value="1"/>
</dbReference>
<dbReference type="Pfam" id="PF00348">
    <property type="entry name" value="polyprenyl_synt"/>
    <property type="match status" value="1"/>
</dbReference>
<dbReference type="InterPro" id="IPR000092">
    <property type="entry name" value="Polyprenyl_synt"/>
</dbReference>
<dbReference type="GO" id="GO:0046872">
    <property type="term" value="F:metal ion binding"/>
    <property type="evidence" value="ECO:0007669"/>
    <property type="project" value="UniProtKB-KW"/>
</dbReference>